<reference evidence="1 2" key="1">
    <citation type="submission" date="2018-05" db="EMBL/GenBank/DDBJ databases">
        <title>Genome sequencing and assembly of the regulated plant pathogen Lachnellula willkommii and related sister species for the development of diagnostic species identification markers.</title>
        <authorList>
            <person name="Giroux E."/>
            <person name="Bilodeau G."/>
        </authorList>
    </citation>
    <scope>NUCLEOTIDE SEQUENCE [LARGE SCALE GENOMIC DNA]</scope>
    <source>
        <strain evidence="1 2">CBS 268.59</strain>
    </source>
</reference>
<proteinExistence type="predicted"/>
<dbReference type="InterPro" id="IPR039535">
    <property type="entry name" value="ASST-like"/>
</dbReference>
<keyword evidence="2" id="KW-1185">Reference proteome</keyword>
<dbReference type="OrthoDB" id="202289at2759"/>
<sequence>MPTAIETIKEKALLSTPIIKPAQPTLSGFEQSTLARRGLGLRGVDYNSVSPGYTLLAHLTSPGTVRLIANDGTEAHRWDLPYRPGRHARIIPNRNLAYNGVHPESPRLFPLWQKYRGGVMMQVDPSGNVVSEHRDPMAHHDQHHLDNGEILYTTLEALTAEQAASIPGGIPESEAPDGKVYADCIKHVDATGNVIWSWKVIDHLDPKFFPLQPHYTRDHWPLINSVYPLKDGNILASLRSVSAVIIISRSTGEVIWHLDSTVVAQQHCASELDDGSILIFDNGTFRHRESATYSRVIQVERESKKIVWEYRDPHPMTFFTPFMGGAQRLQNGNTLITEAAFGRVFEVTKEGKMCWEYMNPDFADYKGLDAKEIEEYFDYPANALFRAYKYTPEQVPWLKR</sequence>
<organism evidence="1 2">
    <name type="scientific">Lachnellula suecica</name>
    <dbReference type="NCBI Taxonomy" id="602035"/>
    <lineage>
        <taxon>Eukaryota</taxon>
        <taxon>Fungi</taxon>
        <taxon>Dikarya</taxon>
        <taxon>Ascomycota</taxon>
        <taxon>Pezizomycotina</taxon>
        <taxon>Leotiomycetes</taxon>
        <taxon>Helotiales</taxon>
        <taxon>Lachnaceae</taxon>
        <taxon>Lachnellula</taxon>
    </lineage>
</organism>
<dbReference type="AlphaFoldDB" id="A0A8T9CI52"/>
<dbReference type="EMBL" id="QGMK01000014">
    <property type="protein sequence ID" value="TVY85308.1"/>
    <property type="molecule type" value="Genomic_DNA"/>
</dbReference>
<comment type="caution">
    <text evidence="1">The sequence shown here is derived from an EMBL/GenBank/DDBJ whole genome shotgun (WGS) entry which is preliminary data.</text>
</comment>
<dbReference type="Pfam" id="PF14269">
    <property type="entry name" value="Arylsulfotran_2"/>
    <property type="match status" value="1"/>
</dbReference>
<name>A0A8T9CI52_9HELO</name>
<evidence type="ECO:0000313" key="1">
    <source>
        <dbReference type="EMBL" id="TVY85308.1"/>
    </source>
</evidence>
<dbReference type="SUPFAM" id="SSF50998">
    <property type="entry name" value="Quinoprotein alcohol dehydrogenase-like"/>
    <property type="match status" value="1"/>
</dbReference>
<dbReference type="PANTHER" id="PTHR35340:SF5">
    <property type="entry name" value="ASST-DOMAIN-CONTAINING PROTEIN"/>
    <property type="match status" value="1"/>
</dbReference>
<protein>
    <submittedName>
        <fullName evidence="1">Uncharacterized protein</fullName>
    </submittedName>
</protein>
<dbReference type="InterPro" id="IPR053143">
    <property type="entry name" value="Arylsulfate_ST"/>
</dbReference>
<accession>A0A8T9CI52</accession>
<evidence type="ECO:0000313" key="2">
    <source>
        <dbReference type="Proteomes" id="UP000469558"/>
    </source>
</evidence>
<dbReference type="InterPro" id="IPR015943">
    <property type="entry name" value="WD40/YVTN_repeat-like_dom_sf"/>
</dbReference>
<dbReference type="Proteomes" id="UP000469558">
    <property type="component" value="Unassembled WGS sequence"/>
</dbReference>
<dbReference type="InterPro" id="IPR011047">
    <property type="entry name" value="Quinoprotein_ADH-like_sf"/>
</dbReference>
<dbReference type="Gene3D" id="2.130.10.10">
    <property type="entry name" value="YVTN repeat-like/Quinoprotein amine dehydrogenase"/>
    <property type="match status" value="1"/>
</dbReference>
<dbReference type="PANTHER" id="PTHR35340">
    <property type="entry name" value="PQQ ENZYME REPEAT PROTEIN-RELATED"/>
    <property type="match status" value="1"/>
</dbReference>
<gene>
    <name evidence="1" type="ORF">LSUE1_G000202</name>
</gene>